<dbReference type="PROSITE" id="PS50297">
    <property type="entry name" value="ANK_REP_REGION"/>
    <property type="match status" value="1"/>
</dbReference>
<feature type="repeat" description="ANK" evidence="12">
    <location>
        <begin position="306"/>
        <end position="334"/>
    </location>
</feature>
<dbReference type="Pfam" id="PF01529">
    <property type="entry name" value="DHHC"/>
    <property type="match status" value="1"/>
</dbReference>
<comment type="domain">
    <text evidence="13">The DHHC domain is required for palmitoyltransferase activity.</text>
</comment>
<dbReference type="SUPFAM" id="SSF48403">
    <property type="entry name" value="Ankyrin repeat"/>
    <property type="match status" value="1"/>
</dbReference>
<keyword evidence="5 13" id="KW-1133">Transmembrane helix</keyword>
<comment type="subcellular location">
    <subcellularLocation>
        <location evidence="1">Membrane</location>
        <topology evidence="1">Multi-pass membrane protein</topology>
    </subcellularLocation>
</comment>
<evidence type="ECO:0000256" key="14">
    <source>
        <dbReference type="SAM" id="MobiDB-lite"/>
    </source>
</evidence>
<evidence type="ECO:0000256" key="13">
    <source>
        <dbReference type="RuleBase" id="RU079119"/>
    </source>
</evidence>
<evidence type="ECO:0000313" key="17">
    <source>
        <dbReference type="Proteomes" id="UP001497600"/>
    </source>
</evidence>
<feature type="transmembrane region" description="Helical" evidence="13">
    <location>
        <begin position="629"/>
        <end position="647"/>
    </location>
</feature>
<name>A0ABP0EBR5_9ASCO</name>
<comment type="catalytic activity">
    <reaction evidence="11 13">
        <text>L-cysteinyl-[protein] + hexadecanoyl-CoA = S-hexadecanoyl-L-cysteinyl-[protein] + CoA</text>
        <dbReference type="Rhea" id="RHEA:36683"/>
        <dbReference type="Rhea" id="RHEA-COMP:10131"/>
        <dbReference type="Rhea" id="RHEA-COMP:11032"/>
        <dbReference type="ChEBI" id="CHEBI:29950"/>
        <dbReference type="ChEBI" id="CHEBI:57287"/>
        <dbReference type="ChEBI" id="CHEBI:57379"/>
        <dbReference type="ChEBI" id="CHEBI:74151"/>
        <dbReference type="EC" id="2.3.1.225"/>
    </reaction>
</comment>
<feature type="transmembrane region" description="Helical" evidence="13">
    <location>
        <begin position="379"/>
        <end position="397"/>
    </location>
</feature>
<evidence type="ECO:0000256" key="3">
    <source>
        <dbReference type="ARBA" id="ARBA00022692"/>
    </source>
</evidence>
<keyword evidence="9" id="KW-0449">Lipoprotein</keyword>
<evidence type="ECO:0000256" key="12">
    <source>
        <dbReference type="PROSITE-ProRule" id="PRU00023"/>
    </source>
</evidence>
<dbReference type="PANTHER" id="PTHR24161:SF85">
    <property type="entry name" value="PALMITOYLTRANSFERASE HIP14"/>
    <property type="match status" value="1"/>
</dbReference>
<evidence type="ECO:0000313" key="16">
    <source>
        <dbReference type="EMBL" id="CAK7899959.1"/>
    </source>
</evidence>
<feature type="repeat" description="ANK" evidence="12">
    <location>
        <begin position="269"/>
        <end position="301"/>
    </location>
</feature>
<dbReference type="PROSITE" id="PS50088">
    <property type="entry name" value="ANK_REPEAT"/>
    <property type="match status" value="2"/>
</dbReference>
<feature type="transmembrane region" description="Helical" evidence="13">
    <location>
        <begin position="472"/>
        <end position="490"/>
    </location>
</feature>
<evidence type="ECO:0000256" key="8">
    <source>
        <dbReference type="ARBA" id="ARBA00023139"/>
    </source>
</evidence>
<evidence type="ECO:0000256" key="5">
    <source>
        <dbReference type="ARBA" id="ARBA00022989"/>
    </source>
</evidence>
<organism evidence="16 17">
    <name type="scientific">[Candida] anglica</name>
    <dbReference type="NCBI Taxonomy" id="148631"/>
    <lineage>
        <taxon>Eukaryota</taxon>
        <taxon>Fungi</taxon>
        <taxon>Dikarya</taxon>
        <taxon>Ascomycota</taxon>
        <taxon>Saccharomycotina</taxon>
        <taxon>Pichiomycetes</taxon>
        <taxon>Debaryomycetaceae</taxon>
        <taxon>Kurtzmaniella</taxon>
    </lineage>
</organism>
<feature type="transmembrane region" description="Helical" evidence="13">
    <location>
        <begin position="443"/>
        <end position="460"/>
    </location>
</feature>
<keyword evidence="6 12" id="KW-0040">ANK repeat</keyword>
<dbReference type="EMBL" id="OZ004255">
    <property type="protein sequence ID" value="CAK7899959.1"/>
    <property type="molecule type" value="Genomic_DNA"/>
</dbReference>
<dbReference type="InterPro" id="IPR036770">
    <property type="entry name" value="Ankyrin_rpt-contain_sf"/>
</dbReference>
<evidence type="ECO:0000256" key="7">
    <source>
        <dbReference type="ARBA" id="ARBA00023136"/>
    </source>
</evidence>
<dbReference type="InterPro" id="IPR002110">
    <property type="entry name" value="Ankyrin_rpt"/>
</dbReference>
<evidence type="ECO:0000256" key="10">
    <source>
        <dbReference type="ARBA" id="ARBA00023315"/>
    </source>
</evidence>
<keyword evidence="8" id="KW-0564">Palmitate</keyword>
<gene>
    <name evidence="16" type="primary">AKR1</name>
    <name evidence="16" type="ORF">CAAN4_C05094</name>
</gene>
<comment type="similarity">
    <text evidence="2">Belongs to the DHHC palmitoyltransferase family. AKR/ZDHHC17 subfamily.</text>
</comment>
<evidence type="ECO:0000259" key="15">
    <source>
        <dbReference type="Pfam" id="PF01529"/>
    </source>
</evidence>
<dbReference type="SMART" id="SM00248">
    <property type="entry name" value="ANK"/>
    <property type="match status" value="6"/>
</dbReference>
<keyword evidence="17" id="KW-1185">Reference proteome</keyword>
<evidence type="ECO:0000256" key="2">
    <source>
        <dbReference type="ARBA" id="ARBA00010104"/>
    </source>
</evidence>
<accession>A0ABP0EBR5</accession>
<keyword evidence="13" id="KW-0808">Transferase</keyword>
<feature type="transmembrane region" description="Helical" evidence="13">
    <location>
        <begin position="570"/>
        <end position="590"/>
    </location>
</feature>
<dbReference type="Proteomes" id="UP001497600">
    <property type="component" value="Chromosome C"/>
</dbReference>
<sequence length="801" mass="90741">MARKNKKKSPSPPAPSAQTSVTDIVSNTELDSLDVSKESNDTSEVEPINKIPDTSATLIPSSGTEPESLPSITNEVESLKSTDAIIETAKDDLNDVVPNELQEDDVQPAIVNPEQLEREANPELSRFMNACQKGELSVVQELVSNGSVTVTETFQDQVTGLHWAAINNRLSIVKYLCENEYSKADPNVKGGELDATPLHWACRNGLTYIVEYFICHTDADPSIRDAQSYNALHLAVHSSNILLVVYLVLQCCVTSSSTKKLYIDEPDSSNRTSLHWAAYQGDIFTVNTLLKFGADVGKVDNTLFIPLHWAFMRGHKSVLKSLTEAGSDIFIKNDKGKDSFEIAKDMNCYNTWVTVLKENGRSPKSNWEYKPSILDAKTAKLITFFFPYLLLPLVWKICSFNNGFAIPKIFFASVLAVAGVYFIQKLIIPSYFREGKALAKSPFLAGIFSSSLFWCTLTWLYNIVPTLFFKDFFANVILAVCIAVISRTFYKSMFMNPGFVPTPSDYNVILQQVKDLIQVGRFDTSNFCIESYVRKPLRSRYSKISGKLVARFDHYCPWVYNEIGVRNHKLFMTFVYSLSVAVAFYVYLSIEFFHKYEGGPNSGYDSDDDAQKCWLLSENMCIGYRHNNFHFNVVMWSLLQFIWIIFLELTQTFQIFKGITTWEFSLLNKQQEGSPDNMATLPRDFDGPTPSVTKPHRHNDGFKTMMRLIGLDQFVSTSKIFILSLLGNATTGNSQYSPLDNVGIPSDYGWKTNWLDFWFLGEYKWRNLFYLPIEGENNLNGKVVDYYKLYEYPAKSAEAVV</sequence>
<dbReference type="PROSITE" id="PS50216">
    <property type="entry name" value="DHHC"/>
    <property type="match status" value="1"/>
</dbReference>
<dbReference type="Gene3D" id="1.25.40.20">
    <property type="entry name" value="Ankyrin repeat-containing domain"/>
    <property type="match status" value="2"/>
</dbReference>
<dbReference type="InterPro" id="IPR001594">
    <property type="entry name" value="Palmitoyltrfase_DHHC"/>
</dbReference>
<evidence type="ECO:0000256" key="6">
    <source>
        <dbReference type="ARBA" id="ARBA00023043"/>
    </source>
</evidence>
<evidence type="ECO:0000256" key="1">
    <source>
        <dbReference type="ARBA" id="ARBA00004141"/>
    </source>
</evidence>
<feature type="compositionally biased region" description="Polar residues" evidence="14">
    <location>
        <begin position="18"/>
        <end position="30"/>
    </location>
</feature>
<evidence type="ECO:0000256" key="4">
    <source>
        <dbReference type="ARBA" id="ARBA00022737"/>
    </source>
</evidence>
<keyword evidence="7 13" id="KW-0472">Membrane</keyword>
<feature type="domain" description="Palmitoyltransferase DHHC" evidence="15">
    <location>
        <begin position="522"/>
        <end position="664"/>
    </location>
</feature>
<proteinExistence type="inferred from homology"/>
<dbReference type="EC" id="2.3.1.225" evidence="13"/>
<evidence type="ECO:0000256" key="9">
    <source>
        <dbReference type="ARBA" id="ARBA00023288"/>
    </source>
</evidence>
<dbReference type="Pfam" id="PF12796">
    <property type="entry name" value="Ank_2"/>
    <property type="match status" value="2"/>
</dbReference>
<feature type="compositionally biased region" description="Polar residues" evidence="14">
    <location>
        <begin position="52"/>
        <end position="71"/>
    </location>
</feature>
<keyword evidence="3 13" id="KW-0812">Transmembrane</keyword>
<keyword evidence="10 13" id="KW-0012">Acyltransferase</keyword>
<evidence type="ECO:0000256" key="11">
    <source>
        <dbReference type="ARBA" id="ARBA00048048"/>
    </source>
</evidence>
<protein>
    <recommendedName>
        <fullName evidence="13">Palmitoyltransferase</fullName>
        <ecNumber evidence="13">2.3.1.225</ecNumber>
    </recommendedName>
</protein>
<feature type="transmembrane region" description="Helical" evidence="13">
    <location>
        <begin position="403"/>
        <end position="423"/>
    </location>
</feature>
<feature type="region of interest" description="Disordered" evidence="14">
    <location>
        <begin position="1"/>
        <end position="71"/>
    </location>
</feature>
<reference evidence="16 17" key="1">
    <citation type="submission" date="2024-01" db="EMBL/GenBank/DDBJ databases">
        <authorList>
            <consortium name="Genoscope - CEA"/>
            <person name="William W."/>
        </authorList>
    </citation>
    <scope>NUCLEOTIDE SEQUENCE [LARGE SCALE GENOMIC DNA]</scope>
    <source>
        <strain evidence="16 17">29B2s-10</strain>
    </source>
</reference>
<dbReference type="PANTHER" id="PTHR24161">
    <property type="entry name" value="ANK_REP_REGION DOMAIN-CONTAINING PROTEIN-RELATED"/>
    <property type="match status" value="1"/>
</dbReference>
<keyword evidence="4" id="KW-0677">Repeat</keyword>